<sequence>MRGALSVGLALVTLVSAFAADSSTPDGLVKELSLETLEAVKADKAIQAGDVQRIQALVEAKVMPHVNFKKLTAGAVGRYWRQASPEQQERLQKEFRLLLIRTYAGALSQVKDQQLAFKPLKMAPDETDVVVKTQVRGKGDPIQLDYRLEKADKGWQIYDMNVLGIWLGEQYRSSFAQEISANGIDGLIKTLSERNQKAMAQSAKG</sequence>
<gene>
    <name evidence="2" type="ORF">I7X43_06205</name>
</gene>
<reference evidence="2" key="1">
    <citation type="submission" date="2020-12" db="EMBL/GenBank/DDBJ databases">
        <title>The genome sequence of Inhella sp. 4Y17.</title>
        <authorList>
            <person name="Liu Y."/>
        </authorList>
    </citation>
    <scope>NUCLEOTIDE SEQUENCE</scope>
    <source>
        <strain evidence="2">4Y10</strain>
    </source>
</reference>
<dbReference type="Gene3D" id="3.10.450.50">
    <property type="match status" value="1"/>
</dbReference>
<keyword evidence="3" id="KW-1185">Reference proteome</keyword>
<protein>
    <submittedName>
        <fullName evidence="2">ABC transporter substrate-binding protein</fullName>
    </submittedName>
</protein>
<proteinExistence type="predicted"/>
<dbReference type="PANTHER" id="PTHR36573">
    <property type="entry name" value="INTERMEMBRANE PHOSPHOLIPID TRANSPORT SYSTEM BINDING PROTEIN MLAC"/>
    <property type="match status" value="1"/>
</dbReference>
<name>A0A931IYQ0_9BURK</name>
<dbReference type="Pfam" id="PF05494">
    <property type="entry name" value="MlaC"/>
    <property type="match status" value="1"/>
</dbReference>
<dbReference type="InterPro" id="IPR008869">
    <property type="entry name" value="MlaC/ttg2D"/>
</dbReference>
<dbReference type="Gene3D" id="1.10.10.640">
    <property type="entry name" value="phospholipid-binding protein"/>
    <property type="match status" value="1"/>
</dbReference>
<feature type="signal peptide" evidence="1">
    <location>
        <begin position="1"/>
        <end position="19"/>
    </location>
</feature>
<evidence type="ECO:0000313" key="3">
    <source>
        <dbReference type="Proteomes" id="UP000620139"/>
    </source>
</evidence>
<keyword evidence="1" id="KW-0732">Signal</keyword>
<evidence type="ECO:0000313" key="2">
    <source>
        <dbReference type="EMBL" id="MBH9552443.1"/>
    </source>
</evidence>
<dbReference type="Proteomes" id="UP000620139">
    <property type="component" value="Unassembled WGS sequence"/>
</dbReference>
<dbReference type="PIRSF" id="PIRSF004649">
    <property type="entry name" value="MlaC"/>
    <property type="match status" value="1"/>
</dbReference>
<dbReference type="AlphaFoldDB" id="A0A931IYQ0"/>
<organism evidence="2 3">
    <name type="scientific">Inhella gelatinilytica</name>
    <dbReference type="NCBI Taxonomy" id="2795030"/>
    <lineage>
        <taxon>Bacteria</taxon>
        <taxon>Pseudomonadati</taxon>
        <taxon>Pseudomonadota</taxon>
        <taxon>Betaproteobacteria</taxon>
        <taxon>Burkholderiales</taxon>
        <taxon>Sphaerotilaceae</taxon>
        <taxon>Inhella</taxon>
    </lineage>
</organism>
<comment type="caution">
    <text evidence="2">The sequence shown here is derived from an EMBL/GenBank/DDBJ whole genome shotgun (WGS) entry which is preliminary data.</text>
</comment>
<dbReference type="PANTHER" id="PTHR36573:SF1">
    <property type="entry name" value="INTERMEMBRANE PHOSPHOLIPID TRANSPORT SYSTEM BINDING PROTEIN MLAC"/>
    <property type="match status" value="1"/>
</dbReference>
<accession>A0A931IYQ0</accession>
<evidence type="ECO:0000256" key="1">
    <source>
        <dbReference type="SAM" id="SignalP"/>
    </source>
</evidence>
<dbReference type="EMBL" id="JAEDAL010000002">
    <property type="protein sequence ID" value="MBH9552443.1"/>
    <property type="molecule type" value="Genomic_DNA"/>
</dbReference>
<feature type="chain" id="PRO_5037069876" evidence="1">
    <location>
        <begin position="20"/>
        <end position="205"/>
    </location>
</feature>